<dbReference type="AlphaFoldDB" id="A0AAD5L0R6"/>
<organism evidence="1 2">
    <name type="scientific">Daphnia sinensis</name>
    <dbReference type="NCBI Taxonomy" id="1820382"/>
    <lineage>
        <taxon>Eukaryota</taxon>
        <taxon>Metazoa</taxon>
        <taxon>Ecdysozoa</taxon>
        <taxon>Arthropoda</taxon>
        <taxon>Crustacea</taxon>
        <taxon>Branchiopoda</taxon>
        <taxon>Diplostraca</taxon>
        <taxon>Cladocera</taxon>
        <taxon>Anomopoda</taxon>
        <taxon>Daphniidae</taxon>
        <taxon>Daphnia</taxon>
        <taxon>Daphnia similis group</taxon>
    </lineage>
</organism>
<proteinExistence type="predicted"/>
<dbReference type="Proteomes" id="UP000820818">
    <property type="component" value="Linkage Group LG2"/>
</dbReference>
<evidence type="ECO:0000313" key="2">
    <source>
        <dbReference type="Proteomes" id="UP000820818"/>
    </source>
</evidence>
<reference evidence="1 2" key="1">
    <citation type="submission" date="2022-05" db="EMBL/GenBank/DDBJ databases">
        <title>A multi-omics perspective on studying reproductive biology in Daphnia sinensis.</title>
        <authorList>
            <person name="Jia J."/>
        </authorList>
    </citation>
    <scope>NUCLEOTIDE SEQUENCE [LARGE SCALE GENOMIC DNA]</scope>
    <source>
        <strain evidence="1 2">WSL</strain>
    </source>
</reference>
<keyword evidence="2" id="KW-1185">Reference proteome</keyword>
<gene>
    <name evidence="1" type="ORF">GHT06_010277</name>
</gene>
<sequence>MMLSQTARIFVANMDDYPGKLSDYIITTDSDLWPLKKEHFIQPEGVNRPLTLVHSQCCGPFTFDGRNYTMLPMSHIAASAATWKEIVNFNSSVMAKDSKSILQYLQQVFGERVHRPVVFASDDCIRIDQWIKRQKNGNCTYKVSDKGLNRIDRSSWNPGSIQPSAFQNYYDTHLPLEGYKPAVWESIKPLMLLMYGQGSSQIEWSNAYVKGFDEQFVKWKASASK</sequence>
<protein>
    <submittedName>
        <fullName evidence="1">Uncharacterized protein</fullName>
    </submittedName>
</protein>
<dbReference type="EMBL" id="WJBH02000002">
    <property type="protein sequence ID" value="KAI9562822.1"/>
    <property type="molecule type" value="Genomic_DNA"/>
</dbReference>
<name>A0AAD5L0R6_9CRUS</name>
<comment type="caution">
    <text evidence="1">The sequence shown here is derived from an EMBL/GenBank/DDBJ whole genome shotgun (WGS) entry which is preliminary data.</text>
</comment>
<accession>A0AAD5L0R6</accession>
<evidence type="ECO:0000313" key="1">
    <source>
        <dbReference type="EMBL" id="KAI9562822.1"/>
    </source>
</evidence>